<evidence type="ECO:0000256" key="9">
    <source>
        <dbReference type="ARBA" id="ARBA00023211"/>
    </source>
</evidence>
<evidence type="ECO:0000256" key="5">
    <source>
        <dbReference type="ARBA" id="ARBA00022723"/>
    </source>
</evidence>
<dbReference type="InterPro" id="IPR000222">
    <property type="entry name" value="PP2C_BS"/>
</dbReference>
<comment type="cofactor">
    <cofactor evidence="1">
        <name>Mn(2+)</name>
        <dbReference type="ChEBI" id="CHEBI:29035"/>
    </cofactor>
</comment>
<proteinExistence type="inferred from homology"/>
<keyword evidence="5" id="KW-0479">Metal-binding</keyword>
<evidence type="ECO:0000259" key="13">
    <source>
        <dbReference type="PROSITE" id="PS51746"/>
    </source>
</evidence>
<dbReference type="SMART" id="SM00332">
    <property type="entry name" value="PP2Cc"/>
    <property type="match status" value="1"/>
</dbReference>
<dbReference type="Proteomes" id="UP001497457">
    <property type="component" value="Chromosome 6rd"/>
</dbReference>
<dbReference type="InterPro" id="IPR015655">
    <property type="entry name" value="PP2C"/>
</dbReference>
<dbReference type="Gene3D" id="3.60.40.10">
    <property type="entry name" value="PPM-type phosphatase domain"/>
    <property type="match status" value="1"/>
</dbReference>
<evidence type="ECO:0000256" key="7">
    <source>
        <dbReference type="ARBA" id="ARBA00022842"/>
    </source>
</evidence>
<keyword evidence="9" id="KW-0464">Manganese</keyword>
<accession>A0ABC9FER5</accession>
<dbReference type="CDD" id="cd00143">
    <property type="entry name" value="PP2Cc"/>
    <property type="match status" value="1"/>
</dbReference>
<evidence type="ECO:0000256" key="2">
    <source>
        <dbReference type="ARBA" id="ARBA00001946"/>
    </source>
</evidence>
<keyword evidence="8 12" id="KW-0904">Protein phosphatase</keyword>
<evidence type="ECO:0000256" key="6">
    <source>
        <dbReference type="ARBA" id="ARBA00022801"/>
    </source>
</evidence>
<organism evidence="14 15">
    <name type="scientific">Urochloa decumbens</name>
    <dbReference type="NCBI Taxonomy" id="240449"/>
    <lineage>
        <taxon>Eukaryota</taxon>
        <taxon>Viridiplantae</taxon>
        <taxon>Streptophyta</taxon>
        <taxon>Embryophyta</taxon>
        <taxon>Tracheophyta</taxon>
        <taxon>Spermatophyta</taxon>
        <taxon>Magnoliopsida</taxon>
        <taxon>Liliopsida</taxon>
        <taxon>Poales</taxon>
        <taxon>Poaceae</taxon>
        <taxon>PACMAD clade</taxon>
        <taxon>Panicoideae</taxon>
        <taxon>Panicodae</taxon>
        <taxon>Paniceae</taxon>
        <taxon>Melinidinae</taxon>
        <taxon>Urochloa</taxon>
    </lineage>
</organism>
<dbReference type="PROSITE" id="PS01032">
    <property type="entry name" value="PPM_1"/>
    <property type="match status" value="1"/>
</dbReference>
<evidence type="ECO:0000313" key="14">
    <source>
        <dbReference type="EMBL" id="CAL5072876.1"/>
    </source>
</evidence>
<comment type="cofactor">
    <cofactor evidence="2">
        <name>Mg(2+)</name>
        <dbReference type="ChEBI" id="CHEBI:18420"/>
    </cofactor>
</comment>
<dbReference type="GO" id="GO:0004722">
    <property type="term" value="F:protein serine/threonine phosphatase activity"/>
    <property type="evidence" value="ECO:0007669"/>
    <property type="project" value="UniProtKB-EC"/>
</dbReference>
<dbReference type="EMBL" id="OZ075116">
    <property type="protein sequence ID" value="CAL5072876.1"/>
    <property type="molecule type" value="Genomic_DNA"/>
</dbReference>
<evidence type="ECO:0000256" key="4">
    <source>
        <dbReference type="ARBA" id="ARBA00013081"/>
    </source>
</evidence>
<protein>
    <recommendedName>
        <fullName evidence="4">protein-serine/threonine phosphatase</fullName>
        <ecNumber evidence="4">3.1.3.16</ecNumber>
    </recommendedName>
</protein>
<evidence type="ECO:0000256" key="12">
    <source>
        <dbReference type="RuleBase" id="RU003465"/>
    </source>
</evidence>
<comment type="catalytic activity">
    <reaction evidence="10">
        <text>O-phospho-L-seryl-[protein] + H2O = L-seryl-[protein] + phosphate</text>
        <dbReference type="Rhea" id="RHEA:20629"/>
        <dbReference type="Rhea" id="RHEA-COMP:9863"/>
        <dbReference type="Rhea" id="RHEA-COMP:11604"/>
        <dbReference type="ChEBI" id="CHEBI:15377"/>
        <dbReference type="ChEBI" id="CHEBI:29999"/>
        <dbReference type="ChEBI" id="CHEBI:43474"/>
        <dbReference type="ChEBI" id="CHEBI:83421"/>
        <dbReference type="EC" id="3.1.3.16"/>
    </reaction>
</comment>
<dbReference type="PROSITE" id="PS51746">
    <property type="entry name" value="PPM_2"/>
    <property type="match status" value="1"/>
</dbReference>
<dbReference type="InterPro" id="IPR036457">
    <property type="entry name" value="PPM-type-like_dom_sf"/>
</dbReference>
<dbReference type="InterPro" id="IPR001932">
    <property type="entry name" value="PPM-type_phosphatase-like_dom"/>
</dbReference>
<reference evidence="15" key="1">
    <citation type="submission" date="2024-06" db="EMBL/GenBank/DDBJ databases">
        <authorList>
            <person name="Ryan C."/>
        </authorList>
    </citation>
    <scope>NUCLEOTIDE SEQUENCE [LARGE SCALE GENOMIC DNA]</scope>
</reference>
<name>A0ABC9FER5_9POAL</name>
<gene>
    <name evidence="14" type="ORF">URODEC1_LOCUS104257</name>
</gene>
<comment type="similarity">
    <text evidence="3 12">Belongs to the PP2C family.</text>
</comment>
<evidence type="ECO:0000256" key="1">
    <source>
        <dbReference type="ARBA" id="ARBA00001936"/>
    </source>
</evidence>
<dbReference type="GO" id="GO:0046872">
    <property type="term" value="F:metal ion binding"/>
    <property type="evidence" value="ECO:0007669"/>
    <property type="project" value="UniProtKB-KW"/>
</dbReference>
<evidence type="ECO:0000256" key="10">
    <source>
        <dbReference type="ARBA" id="ARBA00047761"/>
    </source>
</evidence>
<keyword evidence="7" id="KW-0460">Magnesium</keyword>
<comment type="catalytic activity">
    <reaction evidence="11">
        <text>O-phospho-L-threonyl-[protein] + H2O = L-threonyl-[protein] + phosphate</text>
        <dbReference type="Rhea" id="RHEA:47004"/>
        <dbReference type="Rhea" id="RHEA-COMP:11060"/>
        <dbReference type="Rhea" id="RHEA-COMP:11605"/>
        <dbReference type="ChEBI" id="CHEBI:15377"/>
        <dbReference type="ChEBI" id="CHEBI:30013"/>
        <dbReference type="ChEBI" id="CHEBI:43474"/>
        <dbReference type="ChEBI" id="CHEBI:61977"/>
        <dbReference type="EC" id="3.1.3.16"/>
    </reaction>
</comment>
<dbReference type="SUPFAM" id="SSF81606">
    <property type="entry name" value="PP2C-like"/>
    <property type="match status" value="1"/>
</dbReference>
<feature type="domain" description="PPM-type phosphatase" evidence="13">
    <location>
        <begin position="23"/>
        <end position="352"/>
    </location>
</feature>
<keyword evidence="6 12" id="KW-0378">Hydrolase</keyword>
<evidence type="ECO:0000256" key="3">
    <source>
        <dbReference type="ARBA" id="ARBA00006702"/>
    </source>
</evidence>
<keyword evidence="15" id="KW-1185">Reference proteome</keyword>
<evidence type="ECO:0000313" key="15">
    <source>
        <dbReference type="Proteomes" id="UP001497457"/>
    </source>
</evidence>
<dbReference type="EC" id="3.1.3.16" evidence="4"/>
<dbReference type="PANTHER" id="PTHR13832">
    <property type="entry name" value="PROTEIN PHOSPHATASE 2C"/>
    <property type="match status" value="1"/>
</dbReference>
<evidence type="ECO:0000256" key="11">
    <source>
        <dbReference type="ARBA" id="ARBA00048336"/>
    </source>
</evidence>
<sequence>MGVYLSTPKTDKASADGENDRVRFGLSSMQGWRTTMEDAHAALPDLDDCTSFFGVYDGHGGKAVSKFCARHLHKQVLINDANSSGDLPASVHKAFLRMDEMMKGQRGWRELTELGDKGNKISGMLEGIIWSPKASDDLGDGWNNEEGPNSCFPGPTSGSTACVAVIRNDQLIVANAGDSRCVISRKGQAYNLSTDHKPDLEGEKERILSAGGFVVAGRVNGSLNLSRAIGDMELKQNEILPAERQIVTAEPELKTVKLSEDDEFIVLACDGIWDCMSSQEVVDFVHKHLNTVSLAHHCIWYHYISIFSHSSTKKYTQEDTLSDVCEKLLNRCVAPTSGGEGCDNMTVIIVQFKKPLSSAATSSTEQSAATAEEMRPKI</sequence>
<dbReference type="Pfam" id="PF00481">
    <property type="entry name" value="PP2C"/>
    <property type="match status" value="2"/>
</dbReference>
<reference evidence="14 15" key="2">
    <citation type="submission" date="2024-10" db="EMBL/GenBank/DDBJ databases">
        <authorList>
            <person name="Ryan C."/>
        </authorList>
    </citation>
    <scope>NUCLEOTIDE SEQUENCE [LARGE SCALE GENOMIC DNA]</scope>
</reference>
<dbReference type="PANTHER" id="PTHR13832:SF580">
    <property type="entry name" value="PROTEIN PHOSPHATASE 2C 70-RELATED"/>
    <property type="match status" value="1"/>
</dbReference>
<dbReference type="AlphaFoldDB" id="A0ABC9FER5"/>
<evidence type="ECO:0000256" key="8">
    <source>
        <dbReference type="ARBA" id="ARBA00022912"/>
    </source>
</evidence>